<evidence type="ECO:0000256" key="1">
    <source>
        <dbReference type="SAM" id="MobiDB-lite"/>
    </source>
</evidence>
<proteinExistence type="predicted"/>
<sequence length="128" mass="14550">MASPEMVRSVTFGIICARQALHDFEACLKGITPKVVDQCYEENGSLYASAANSDVQDKEKRRKEEEEEAKRKEEEAKRKEEEAKRKEEAGAKRRVAGKQSMEQAKNSKASSSTKRTRKCMNICDDTMR</sequence>
<organism evidence="2 3">
    <name type="scientific">Macrostomum lignano</name>
    <dbReference type="NCBI Taxonomy" id="282301"/>
    <lineage>
        <taxon>Eukaryota</taxon>
        <taxon>Metazoa</taxon>
        <taxon>Spiralia</taxon>
        <taxon>Lophotrochozoa</taxon>
        <taxon>Platyhelminthes</taxon>
        <taxon>Rhabditophora</taxon>
        <taxon>Macrostomorpha</taxon>
        <taxon>Macrostomida</taxon>
        <taxon>Macrostomidae</taxon>
        <taxon>Macrostomum</taxon>
    </lineage>
</organism>
<evidence type="ECO:0000313" key="4">
    <source>
        <dbReference type="WBParaSite" id="maker-uti_cns_0012628-snap-gene-0.3-mRNA-1"/>
    </source>
</evidence>
<keyword evidence="2" id="KW-1185">Reference proteome</keyword>
<evidence type="ECO:0000313" key="3">
    <source>
        <dbReference type="WBParaSite" id="maker-uti_cns_0011836-snap-gene-0.6-mRNA-1"/>
    </source>
</evidence>
<dbReference type="WBParaSite" id="maker-uti_cns_0012628-snap-gene-0.3-mRNA-1">
    <property type="protein sequence ID" value="maker-uti_cns_0012628-snap-gene-0.3-mRNA-1"/>
    <property type="gene ID" value="maker-uti_cns_0012628-snap-gene-0.3"/>
</dbReference>
<dbReference type="Proteomes" id="UP000095280">
    <property type="component" value="Unplaced"/>
</dbReference>
<evidence type="ECO:0000313" key="2">
    <source>
        <dbReference type="Proteomes" id="UP000095280"/>
    </source>
</evidence>
<feature type="compositionally biased region" description="Basic and acidic residues" evidence="1">
    <location>
        <begin position="55"/>
        <end position="91"/>
    </location>
</feature>
<protein>
    <submittedName>
        <fullName evidence="3 4">Protein MNN4-like</fullName>
    </submittedName>
</protein>
<dbReference type="AlphaFoldDB" id="A0A1I8IEQ5"/>
<feature type="compositionally biased region" description="Low complexity" evidence="1">
    <location>
        <begin position="104"/>
        <end position="113"/>
    </location>
</feature>
<accession>A0A1I8IEQ5</accession>
<feature type="region of interest" description="Disordered" evidence="1">
    <location>
        <begin position="50"/>
        <end position="128"/>
    </location>
</feature>
<name>A0A1I8IEQ5_9PLAT</name>
<dbReference type="WBParaSite" id="maker-uti_cns_0011836-snap-gene-0.6-mRNA-1">
    <property type="protein sequence ID" value="maker-uti_cns_0011836-snap-gene-0.6-mRNA-1"/>
    <property type="gene ID" value="maker-uti_cns_0011836-snap-gene-0.6"/>
</dbReference>
<reference evidence="3 4" key="1">
    <citation type="submission" date="2016-11" db="UniProtKB">
        <authorList>
            <consortium name="WormBaseParasite"/>
        </authorList>
    </citation>
    <scope>IDENTIFICATION</scope>
</reference>